<keyword evidence="2" id="KW-0677">Repeat</keyword>
<dbReference type="SMART" id="SM00875">
    <property type="entry name" value="BACK"/>
    <property type="match status" value="1"/>
</dbReference>
<dbReference type="Pfam" id="PF01344">
    <property type="entry name" value="Kelch_1"/>
    <property type="match status" value="5"/>
</dbReference>
<dbReference type="InterPro" id="IPR006652">
    <property type="entry name" value="Kelch_1"/>
</dbReference>
<dbReference type="SMART" id="SM00612">
    <property type="entry name" value="Kelch"/>
    <property type="match status" value="5"/>
</dbReference>
<evidence type="ECO:0000313" key="5">
    <source>
        <dbReference type="Proteomes" id="UP001331761"/>
    </source>
</evidence>
<dbReference type="EMBL" id="WIXE01018200">
    <property type="protein sequence ID" value="KAK5971125.1"/>
    <property type="molecule type" value="Genomic_DNA"/>
</dbReference>
<accession>A0AAN8FJZ1</accession>
<evidence type="ECO:0000313" key="4">
    <source>
        <dbReference type="EMBL" id="KAK5971125.1"/>
    </source>
</evidence>
<dbReference type="Gene3D" id="2.120.10.80">
    <property type="entry name" value="Kelch-type beta propeller"/>
    <property type="match status" value="1"/>
</dbReference>
<dbReference type="Gene3D" id="1.25.40.420">
    <property type="match status" value="1"/>
</dbReference>
<dbReference type="SUPFAM" id="SSF117281">
    <property type="entry name" value="Kelch motif"/>
    <property type="match status" value="1"/>
</dbReference>
<proteinExistence type="predicted"/>
<feature type="domain" description="BACK" evidence="3">
    <location>
        <begin position="32"/>
        <end position="134"/>
    </location>
</feature>
<dbReference type="AlphaFoldDB" id="A0AAN8FJZ1"/>
<dbReference type="InterPro" id="IPR011333">
    <property type="entry name" value="SKP1/BTB/POZ_sf"/>
</dbReference>
<gene>
    <name evidence="4" type="ORF">GCK32_010074</name>
</gene>
<keyword evidence="1" id="KW-0880">Kelch repeat</keyword>
<dbReference type="Proteomes" id="UP001331761">
    <property type="component" value="Unassembled WGS sequence"/>
</dbReference>
<evidence type="ECO:0000256" key="2">
    <source>
        <dbReference type="ARBA" id="ARBA00022737"/>
    </source>
</evidence>
<dbReference type="PANTHER" id="PTHR45632:SF17">
    <property type="entry name" value="KELCH-LIKE PROTEIN 31"/>
    <property type="match status" value="1"/>
</dbReference>
<protein>
    <submittedName>
        <fullName evidence="4">Ring canal kelch protein variant 1</fullName>
    </submittedName>
</protein>
<evidence type="ECO:0000259" key="3">
    <source>
        <dbReference type="SMART" id="SM00875"/>
    </source>
</evidence>
<dbReference type="Pfam" id="PF07707">
    <property type="entry name" value="BACK"/>
    <property type="match status" value="1"/>
</dbReference>
<dbReference type="InterPro" id="IPR015915">
    <property type="entry name" value="Kelch-typ_b-propeller"/>
</dbReference>
<reference evidence="4 5" key="1">
    <citation type="submission" date="2019-10" db="EMBL/GenBank/DDBJ databases">
        <title>Assembly and Annotation for the nematode Trichostrongylus colubriformis.</title>
        <authorList>
            <person name="Martin J."/>
        </authorList>
    </citation>
    <scope>NUCLEOTIDE SEQUENCE [LARGE SCALE GENOMIC DNA]</scope>
    <source>
        <strain evidence="4">G859</strain>
        <tissue evidence="4">Whole worm</tissue>
    </source>
</reference>
<dbReference type="InterPro" id="IPR011705">
    <property type="entry name" value="BACK"/>
</dbReference>
<comment type="caution">
    <text evidence="4">The sequence shown here is derived from an EMBL/GenBank/DDBJ whole genome shotgun (WGS) entry which is preliminary data.</text>
</comment>
<dbReference type="FunFam" id="1.25.40.420:FF:000001">
    <property type="entry name" value="Kelch-like family member 12"/>
    <property type="match status" value="1"/>
</dbReference>
<evidence type="ECO:0000256" key="1">
    <source>
        <dbReference type="ARBA" id="ARBA00022441"/>
    </source>
</evidence>
<dbReference type="PANTHER" id="PTHR45632">
    <property type="entry name" value="LD33804P"/>
    <property type="match status" value="1"/>
</dbReference>
<sequence length="429" mass="47492">MSILHAANLLQLDKVKGLCCEFLKEELDVSNCLAIGALADIYACQELLCCAKEYSLNKFQQLVGSEKFTSLPFGQLLELISSEELRVESEEQVFQAVAKWVSFDLTARKQFLPQLLEQVRLPLCHPKFLVDTVSGDALVMEDAACRHLLDEAKNYQLSKLYTPTRPAMQGLRTRPRNPVKFSEVLYVVGGVCNGDAVDSVERLDPGEPNPSWQRVASMTKRRGGHGVAVLDNLLYAVGGRNKEILSSIERYDPATNEWSNDVASMLTCREYFGLAALDGFLYAVGGDDGSTCLDSVECYDVRRNEWTRVAPLSSCRHRLSVSVLNGCLYAVGGSDGNACFNVVERLDPRVVEKYDPLTNEWTAVAAMNCKRFAGRLAVVSERMYAVGGKDGNCSQNIVEVFVPEANQWNLHSSMVQRRCAPGVGVIRKP</sequence>
<dbReference type="Gene3D" id="3.30.710.10">
    <property type="entry name" value="Potassium Channel Kv1.1, Chain A"/>
    <property type="match status" value="1"/>
</dbReference>
<organism evidence="4 5">
    <name type="scientific">Trichostrongylus colubriformis</name>
    <name type="common">Black scour worm</name>
    <dbReference type="NCBI Taxonomy" id="6319"/>
    <lineage>
        <taxon>Eukaryota</taxon>
        <taxon>Metazoa</taxon>
        <taxon>Ecdysozoa</taxon>
        <taxon>Nematoda</taxon>
        <taxon>Chromadorea</taxon>
        <taxon>Rhabditida</taxon>
        <taxon>Rhabditina</taxon>
        <taxon>Rhabditomorpha</taxon>
        <taxon>Strongyloidea</taxon>
        <taxon>Trichostrongylidae</taxon>
        <taxon>Trichostrongylus</taxon>
    </lineage>
</organism>
<keyword evidence="5" id="KW-1185">Reference proteome</keyword>
<name>A0AAN8FJZ1_TRICO</name>